<feature type="compositionally biased region" description="Low complexity" evidence="4">
    <location>
        <begin position="10"/>
        <end position="23"/>
    </location>
</feature>
<dbReference type="PROSITE" id="PS50949">
    <property type="entry name" value="HTH_GNTR"/>
    <property type="match status" value="1"/>
</dbReference>
<dbReference type="InterPro" id="IPR036388">
    <property type="entry name" value="WH-like_DNA-bd_sf"/>
</dbReference>
<gene>
    <name evidence="6" type="ORF">GCM10012285_41780</name>
</gene>
<comment type="caution">
    <text evidence="6">The sequence shown here is derived from an EMBL/GenBank/DDBJ whole genome shotgun (WGS) entry which is preliminary data.</text>
</comment>
<evidence type="ECO:0000256" key="1">
    <source>
        <dbReference type="ARBA" id="ARBA00023015"/>
    </source>
</evidence>
<dbReference type="SUPFAM" id="SSF46785">
    <property type="entry name" value="Winged helix' DNA-binding domain"/>
    <property type="match status" value="2"/>
</dbReference>
<dbReference type="Pfam" id="PF00392">
    <property type="entry name" value="GntR"/>
    <property type="match status" value="2"/>
</dbReference>
<dbReference type="Proteomes" id="UP000600080">
    <property type="component" value="Unassembled WGS sequence"/>
</dbReference>
<dbReference type="EMBL" id="BMND01000018">
    <property type="protein sequence ID" value="GGN51535.1"/>
    <property type="molecule type" value="Genomic_DNA"/>
</dbReference>
<dbReference type="PANTHER" id="PTHR44846">
    <property type="entry name" value="MANNOSYL-D-GLYCERATE TRANSPORT/METABOLISM SYSTEM REPRESSOR MNGR-RELATED"/>
    <property type="match status" value="1"/>
</dbReference>
<feature type="domain" description="HTH gntR-type" evidence="5">
    <location>
        <begin position="195"/>
        <end position="263"/>
    </location>
</feature>
<evidence type="ECO:0000256" key="3">
    <source>
        <dbReference type="ARBA" id="ARBA00023163"/>
    </source>
</evidence>
<dbReference type="InterPro" id="IPR050679">
    <property type="entry name" value="Bact_HTH_transcr_reg"/>
</dbReference>
<keyword evidence="1" id="KW-0805">Transcription regulation</keyword>
<dbReference type="SMART" id="SM00345">
    <property type="entry name" value="HTH_GNTR"/>
    <property type="match status" value="2"/>
</dbReference>
<evidence type="ECO:0000256" key="4">
    <source>
        <dbReference type="SAM" id="MobiDB-lite"/>
    </source>
</evidence>
<evidence type="ECO:0000256" key="2">
    <source>
        <dbReference type="ARBA" id="ARBA00023125"/>
    </source>
</evidence>
<accession>A0ABQ2JNJ5</accession>
<keyword evidence="7" id="KW-1185">Reference proteome</keyword>
<proteinExistence type="predicted"/>
<feature type="region of interest" description="Disordered" evidence="4">
    <location>
        <begin position="1"/>
        <end position="26"/>
    </location>
</feature>
<keyword evidence="3" id="KW-0804">Transcription</keyword>
<evidence type="ECO:0000313" key="7">
    <source>
        <dbReference type="Proteomes" id="UP000600080"/>
    </source>
</evidence>
<dbReference type="GeneID" id="301549896"/>
<dbReference type="RefSeq" id="WP_189100264.1">
    <property type="nucleotide sequence ID" value="NZ_BMND01000018.1"/>
</dbReference>
<evidence type="ECO:0000259" key="5">
    <source>
        <dbReference type="PROSITE" id="PS50949"/>
    </source>
</evidence>
<sequence length="399" mass="43096">MSTQNQQQEAGASSPPADSAATRRALRSDQLALRRVGGARAAASSAAVSDAHARIDRHTAVWLPLAERRREDAAGSPADQARWGRLIKATARPAPADMSYEQLVVRVGTARDLLRAVAETLSPFVPVAEVAQWIEHRITSGAYAPGAALAPGRLAAEFAVPLETVQLALSDLSGRGVIEWQANCRARIPGAHHLHDRPRQIAHLLRALVTGGAFPPGTVLPRQRELSRMLVTVPRPLVVALRLLVNEGLLEHDDRRRLTVRRDAVKWATPELPASAGSVKSLHRDEIREAARKAHRWWSTRISPAPDALDQVIDQLGVAAGQLVDRVRCGLLPPSTTDQELESLIARTVITAAAVHQPHFELRMWHAACLATSVLDMQALVDRVGGSGLVSPIATSLSE</sequence>
<dbReference type="Gene3D" id="1.10.10.10">
    <property type="entry name" value="Winged helix-like DNA-binding domain superfamily/Winged helix DNA-binding domain"/>
    <property type="match status" value="2"/>
</dbReference>
<organism evidence="6 7">
    <name type="scientific">Streptomyces kronopolitis</name>
    <dbReference type="NCBI Taxonomy" id="1612435"/>
    <lineage>
        <taxon>Bacteria</taxon>
        <taxon>Bacillati</taxon>
        <taxon>Actinomycetota</taxon>
        <taxon>Actinomycetes</taxon>
        <taxon>Kitasatosporales</taxon>
        <taxon>Streptomycetaceae</taxon>
        <taxon>Streptomyces</taxon>
    </lineage>
</organism>
<keyword evidence="2" id="KW-0238">DNA-binding</keyword>
<reference evidence="7" key="1">
    <citation type="journal article" date="2019" name="Int. J. Syst. Evol. Microbiol.">
        <title>The Global Catalogue of Microorganisms (GCM) 10K type strain sequencing project: providing services to taxonomists for standard genome sequencing and annotation.</title>
        <authorList>
            <consortium name="The Broad Institute Genomics Platform"/>
            <consortium name="The Broad Institute Genome Sequencing Center for Infectious Disease"/>
            <person name="Wu L."/>
            <person name="Ma J."/>
        </authorList>
    </citation>
    <scope>NUCLEOTIDE SEQUENCE [LARGE SCALE GENOMIC DNA]</scope>
    <source>
        <strain evidence="7">CGMCC 4.7323</strain>
    </source>
</reference>
<name>A0ABQ2JNJ5_9ACTN</name>
<dbReference type="InterPro" id="IPR036390">
    <property type="entry name" value="WH_DNA-bd_sf"/>
</dbReference>
<evidence type="ECO:0000313" key="6">
    <source>
        <dbReference type="EMBL" id="GGN51535.1"/>
    </source>
</evidence>
<protein>
    <recommendedName>
        <fullName evidence="5">HTH gntR-type domain-containing protein</fullName>
    </recommendedName>
</protein>
<dbReference type="PANTHER" id="PTHR44846:SF17">
    <property type="entry name" value="GNTR-FAMILY TRANSCRIPTIONAL REGULATOR"/>
    <property type="match status" value="1"/>
</dbReference>
<dbReference type="InterPro" id="IPR000524">
    <property type="entry name" value="Tscrpt_reg_HTH_GntR"/>
</dbReference>